<evidence type="ECO:0000256" key="1">
    <source>
        <dbReference type="SAM" id="MobiDB-lite"/>
    </source>
</evidence>
<sequence length="47" mass="5146">MKGNLSGTEVAELSLQENLLFHETSVPDNFISRREGQQKQTSLPGSA</sequence>
<dbReference type="Proteomes" id="UP000632154">
    <property type="component" value="Unassembled WGS sequence"/>
</dbReference>
<organism evidence="2 3">
    <name type="scientific">Deinococcus piscis</name>
    <dbReference type="NCBI Taxonomy" id="394230"/>
    <lineage>
        <taxon>Bacteria</taxon>
        <taxon>Thermotogati</taxon>
        <taxon>Deinococcota</taxon>
        <taxon>Deinococci</taxon>
        <taxon>Deinococcales</taxon>
        <taxon>Deinococcaceae</taxon>
        <taxon>Deinococcus</taxon>
    </lineage>
</organism>
<keyword evidence="3" id="KW-1185">Reference proteome</keyword>
<proteinExistence type="predicted"/>
<dbReference type="EMBL" id="BNAL01000047">
    <property type="protein sequence ID" value="GHG11076.1"/>
    <property type="molecule type" value="Genomic_DNA"/>
</dbReference>
<protein>
    <submittedName>
        <fullName evidence="2">Uncharacterized protein</fullName>
    </submittedName>
</protein>
<feature type="compositionally biased region" description="Polar residues" evidence="1">
    <location>
        <begin position="38"/>
        <end position="47"/>
    </location>
</feature>
<name>A0ABQ3KDN7_9DEIO</name>
<reference evidence="3" key="1">
    <citation type="journal article" date="2019" name="Int. J. Syst. Evol. Microbiol.">
        <title>The Global Catalogue of Microorganisms (GCM) 10K type strain sequencing project: providing services to taxonomists for standard genome sequencing and annotation.</title>
        <authorList>
            <consortium name="The Broad Institute Genomics Platform"/>
            <consortium name="The Broad Institute Genome Sequencing Center for Infectious Disease"/>
            <person name="Wu L."/>
            <person name="Ma J."/>
        </authorList>
    </citation>
    <scope>NUCLEOTIDE SEQUENCE [LARGE SCALE GENOMIC DNA]</scope>
    <source>
        <strain evidence="3">CGMCC 1.18439</strain>
    </source>
</reference>
<feature type="region of interest" description="Disordered" evidence="1">
    <location>
        <begin position="25"/>
        <end position="47"/>
    </location>
</feature>
<evidence type="ECO:0000313" key="3">
    <source>
        <dbReference type="Proteomes" id="UP000632154"/>
    </source>
</evidence>
<evidence type="ECO:0000313" key="2">
    <source>
        <dbReference type="EMBL" id="GHG11076.1"/>
    </source>
</evidence>
<accession>A0ABQ3KDN7</accession>
<comment type="caution">
    <text evidence="2">The sequence shown here is derived from an EMBL/GenBank/DDBJ whole genome shotgun (WGS) entry which is preliminary data.</text>
</comment>
<gene>
    <name evidence="2" type="ORF">GCM10017783_24340</name>
</gene>